<feature type="signal peptide" evidence="2">
    <location>
        <begin position="1"/>
        <end position="21"/>
    </location>
</feature>
<dbReference type="Proteomes" id="UP000027265">
    <property type="component" value="Unassembled WGS sequence"/>
</dbReference>
<evidence type="ECO:0000256" key="1">
    <source>
        <dbReference type="SAM" id="MobiDB-lite"/>
    </source>
</evidence>
<keyword evidence="4" id="KW-1185">Reference proteome</keyword>
<dbReference type="EMBL" id="KL197728">
    <property type="protein sequence ID" value="KDQ54706.1"/>
    <property type="molecule type" value="Genomic_DNA"/>
</dbReference>
<name>A0A067PWI5_9AGAM</name>
<dbReference type="InParanoid" id="A0A067PWI5"/>
<dbReference type="AlphaFoldDB" id="A0A067PWI5"/>
<sequence length="184" mass="18488">MKMMIIVAFSIFFCPFCAVSAQISRSPLVSSSIGAPISTSPSGLPIPPQTSTAVSAISTVVTHCPYASSCGEPSSSSLPIPPSSSITTPSPPSSPNSPPTSPSITAAPPTPPSPNTVPSTPSSAVPTTSSNATTTRDSSVIPSNRPPTSTAAPTPSGGTFVLGVPTWHTFIWVGIGLVIFKGII</sequence>
<evidence type="ECO:0008006" key="5">
    <source>
        <dbReference type="Google" id="ProtNLM"/>
    </source>
</evidence>
<feature type="region of interest" description="Disordered" evidence="1">
    <location>
        <begin position="73"/>
        <end position="157"/>
    </location>
</feature>
<feature type="compositionally biased region" description="Low complexity" evidence="1">
    <location>
        <begin position="146"/>
        <end position="157"/>
    </location>
</feature>
<feature type="chain" id="PRO_5001643504" description="REJ domain-containing protein" evidence="2">
    <location>
        <begin position="22"/>
        <end position="184"/>
    </location>
</feature>
<protein>
    <recommendedName>
        <fullName evidence="5">REJ domain-containing protein</fullName>
    </recommendedName>
</protein>
<keyword evidence="2" id="KW-0732">Signal</keyword>
<accession>A0A067PWI5</accession>
<evidence type="ECO:0000256" key="2">
    <source>
        <dbReference type="SAM" id="SignalP"/>
    </source>
</evidence>
<dbReference type="HOGENOM" id="CLU_1555475_0_0_1"/>
<feature type="compositionally biased region" description="Low complexity" evidence="1">
    <location>
        <begin position="73"/>
        <end position="88"/>
    </location>
</feature>
<gene>
    <name evidence="3" type="ORF">JAAARDRAFT_209367</name>
</gene>
<evidence type="ECO:0000313" key="4">
    <source>
        <dbReference type="Proteomes" id="UP000027265"/>
    </source>
</evidence>
<feature type="compositionally biased region" description="Pro residues" evidence="1">
    <location>
        <begin position="89"/>
        <end position="101"/>
    </location>
</feature>
<proteinExistence type="predicted"/>
<feature type="compositionally biased region" description="Low complexity" evidence="1">
    <location>
        <begin position="116"/>
        <end position="135"/>
    </location>
</feature>
<evidence type="ECO:0000313" key="3">
    <source>
        <dbReference type="EMBL" id="KDQ54706.1"/>
    </source>
</evidence>
<reference evidence="4" key="1">
    <citation type="journal article" date="2014" name="Proc. Natl. Acad. Sci. U.S.A.">
        <title>Extensive sampling of basidiomycete genomes demonstrates inadequacy of the white-rot/brown-rot paradigm for wood decay fungi.</title>
        <authorList>
            <person name="Riley R."/>
            <person name="Salamov A.A."/>
            <person name="Brown D.W."/>
            <person name="Nagy L.G."/>
            <person name="Floudas D."/>
            <person name="Held B.W."/>
            <person name="Levasseur A."/>
            <person name="Lombard V."/>
            <person name="Morin E."/>
            <person name="Otillar R."/>
            <person name="Lindquist E.A."/>
            <person name="Sun H."/>
            <person name="LaButti K.M."/>
            <person name="Schmutz J."/>
            <person name="Jabbour D."/>
            <person name="Luo H."/>
            <person name="Baker S.E."/>
            <person name="Pisabarro A.G."/>
            <person name="Walton J.D."/>
            <person name="Blanchette R.A."/>
            <person name="Henrissat B."/>
            <person name="Martin F."/>
            <person name="Cullen D."/>
            <person name="Hibbett D.S."/>
            <person name="Grigoriev I.V."/>
        </authorList>
    </citation>
    <scope>NUCLEOTIDE SEQUENCE [LARGE SCALE GENOMIC DNA]</scope>
    <source>
        <strain evidence="4">MUCL 33604</strain>
    </source>
</reference>
<organism evidence="3 4">
    <name type="scientific">Jaapia argillacea MUCL 33604</name>
    <dbReference type="NCBI Taxonomy" id="933084"/>
    <lineage>
        <taxon>Eukaryota</taxon>
        <taxon>Fungi</taxon>
        <taxon>Dikarya</taxon>
        <taxon>Basidiomycota</taxon>
        <taxon>Agaricomycotina</taxon>
        <taxon>Agaricomycetes</taxon>
        <taxon>Agaricomycetidae</taxon>
        <taxon>Jaapiales</taxon>
        <taxon>Jaapiaceae</taxon>
        <taxon>Jaapia</taxon>
    </lineage>
</organism>